<dbReference type="GO" id="GO:0043565">
    <property type="term" value="F:sequence-specific DNA binding"/>
    <property type="evidence" value="ECO:0007669"/>
    <property type="project" value="InterPro"/>
</dbReference>
<dbReference type="InterPro" id="IPR000485">
    <property type="entry name" value="AsnC-type_HTH_dom"/>
</dbReference>
<organism evidence="5 6">
    <name type="scientific">Rhodanobacter glycinis</name>
    <dbReference type="NCBI Taxonomy" id="582702"/>
    <lineage>
        <taxon>Bacteria</taxon>
        <taxon>Pseudomonadati</taxon>
        <taxon>Pseudomonadota</taxon>
        <taxon>Gammaproteobacteria</taxon>
        <taxon>Lysobacterales</taxon>
        <taxon>Rhodanobacteraceae</taxon>
        <taxon>Rhodanobacter</taxon>
    </lineage>
</organism>
<dbReference type="Proteomes" id="UP000198725">
    <property type="component" value="Unassembled WGS sequence"/>
</dbReference>
<keyword evidence="3" id="KW-0804">Transcription</keyword>
<dbReference type="GO" id="GO:0005829">
    <property type="term" value="C:cytosol"/>
    <property type="evidence" value="ECO:0007669"/>
    <property type="project" value="TreeGrafter"/>
</dbReference>
<dbReference type="InterPro" id="IPR011008">
    <property type="entry name" value="Dimeric_a/b-barrel"/>
</dbReference>
<dbReference type="InterPro" id="IPR019888">
    <property type="entry name" value="Tscrpt_reg_AsnC-like"/>
</dbReference>
<dbReference type="EMBL" id="FOSR01000015">
    <property type="protein sequence ID" value="SFL11300.1"/>
    <property type="molecule type" value="Genomic_DNA"/>
</dbReference>
<sequence>MDDLDHLLIAKLRHDARASVADLAKHLQVSRGTVGNRLARLERDGVITGYTVRLRPDSAPDDIHAWACIAVEGNQHAVIRALLGEPGVAELHDTNGRWDLLAGLQVASLTELSSVLERIRGIPGITATETSVHLKTFRG</sequence>
<dbReference type="RefSeq" id="WP_092704816.1">
    <property type="nucleotide sequence ID" value="NZ_FOSR01000015.1"/>
</dbReference>
<evidence type="ECO:0000313" key="6">
    <source>
        <dbReference type="Proteomes" id="UP000198725"/>
    </source>
</evidence>
<keyword evidence="2 5" id="KW-0238">DNA-binding</keyword>
<dbReference type="Pfam" id="PF01037">
    <property type="entry name" value="AsnC_trans_reg"/>
    <property type="match status" value="1"/>
</dbReference>
<dbReference type="PANTHER" id="PTHR30154">
    <property type="entry name" value="LEUCINE-RESPONSIVE REGULATORY PROTEIN"/>
    <property type="match status" value="1"/>
</dbReference>
<evidence type="ECO:0000259" key="4">
    <source>
        <dbReference type="PROSITE" id="PS50956"/>
    </source>
</evidence>
<proteinExistence type="predicted"/>
<reference evidence="6" key="1">
    <citation type="submission" date="2016-10" db="EMBL/GenBank/DDBJ databases">
        <authorList>
            <person name="Varghese N."/>
            <person name="Submissions S."/>
        </authorList>
    </citation>
    <scope>NUCLEOTIDE SEQUENCE [LARGE SCALE GENOMIC DNA]</scope>
    <source>
        <strain evidence="6">MO64</strain>
    </source>
</reference>
<dbReference type="PROSITE" id="PS50956">
    <property type="entry name" value="HTH_ASNC_2"/>
    <property type="match status" value="1"/>
</dbReference>
<feature type="domain" description="HTH asnC-type" evidence="4">
    <location>
        <begin position="1"/>
        <end position="86"/>
    </location>
</feature>
<dbReference type="CDD" id="cd00090">
    <property type="entry name" value="HTH_ARSR"/>
    <property type="match status" value="1"/>
</dbReference>
<name>A0A1I4F1V9_9GAMM</name>
<protein>
    <submittedName>
        <fullName evidence="5">DNA-binding transcriptional regulator, Lrp family</fullName>
    </submittedName>
</protein>
<evidence type="ECO:0000256" key="2">
    <source>
        <dbReference type="ARBA" id="ARBA00023125"/>
    </source>
</evidence>
<dbReference type="GO" id="GO:0006355">
    <property type="term" value="P:regulation of DNA-templated transcription"/>
    <property type="evidence" value="ECO:0007669"/>
    <property type="project" value="UniProtKB-ARBA"/>
</dbReference>
<gene>
    <name evidence="5" type="ORF">SAMN05192579_11515</name>
</gene>
<dbReference type="Gene3D" id="1.10.10.10">
    <property type="entry name" value="Winged helix-like DNA-binding domain superfamily/Winged helix DNA-binding domain"/>
    <property type="match status" value="1"/>
</dbReference>
<dbReference type="AlphaFoldDB" id="A0A1I4F1V9"/>
<dbReference type="SUPFAM" id="SSF54909">
    <property type="entry name" value="Dimeric alpha+beta barrel"/>
    <property type="match status" value="1"/>
</dbReference>
<evidence type="ECO:0000256" key="1">
    <source>
        <dbReference type="ARBA" id="ARBA00023015"/>
    </source>
</evidence>
<evidence type="ECO:0000256" key="3">
    <source>
        <dbReference type="ARBA" id="ARBA00023163"/>
    </source>
</evidence>
<dbReference type="InterPro" id="IPR011991">
    <property type="entry name" value="ArsR-like_HTH"/>
</dbReference>
<evidence type="ECO:0000313" key="5">
    <source>
        <dbReference type="EMBL" id="SFL11300.1"/>
    </source>
</evidence>
<dbReference type="SUPFAM" id="SSF46785">
    <property type="entry name" value="Winged helix' DNA-binding domain"/>
    <property type="match status" value="1"/>
</dbReference>
<dbReference type="InterPro" id="IPR019887">
    <property type="entry name" value="Tscrpt_reg_AsnC/Lrp_C"/>
</dbReference>
<dbReference type="PANTHER" id="PTHR30154:SF34">
    <property type="entry name" value="TRANSCRIPTIONAL REGULATOR AZLB"/>
    <property type="match status" value="1"/>
</dbReference>
<dbReference type="PRINTS" id="PR00033">
    <property type="entry name" value="HTHASNC"/>
</dbReference>
<keyword evidence="6" id="KW-1185">Reference proteome</keyword>
<accession>A0A1I4F1V9</accession>
<dbReference type="GO" id="GO:0043200">
    <property type="term" value="P:response to amino acid"/>
    <property type="evidence" value="ECO:0007669"/>
    <property type="project" value="TreeGrafter"/>
</dbReference>
<dbReference type="InterPro" id="IPR036390">
    <property type="entry name" value="WH_DNA-bd_sf"/>
</dbReference>
<dbReference type="InterPro" id="IPR036388">
    <property type="entry name" value="WH-like_DNA-bd_sf"/>
</dbReference>
<dbReference type="Gene3D" id="3.30.70.920">
    <property type="match status" value="1"/>
</dbReference>
<dbReference type="SMART" id="SM00344">
    <property type="entry name" value="HTH_ASNC"/>
    <property type="match status" value="1"/>
</dbReference>
<keyword evidence="1" id="KW-0805">Transcription regulation</keyword>
<dbReference type="Pfam" id="PF13404">
    <property type="entry name" value="HTH_AsnC-type"/>
    <property type="match status" value="1"/>
</dbReference>